<gene>
    <name evidence="2" type="ORF">X777_08882</name>
</gene>
<dbReference type="EMBL" id="KK107344">
    <property type="protein sequence ID" value="EZA52390.1"/>
    <property type="molecule type" value="Genomic_DNA"/>
</dbReference>
<accession>A0A026W8K7</accession>
<feature type="non-terminal residue" evidence="2">
    <location>
        <position position="262"/>
    </location>
</feature>
<dbReference type="AlphaFoldDB" id="A0A026W8K7"/>
<name>A0A026W8K7_OOCBI</name>
<evidence type="ECO:0000259" key="1">
    <source>
        <dbReference type="Pfam" id="PF16087"/>
    </source>
</evidence>
<dbReference type="Proteomes" id="UP000053097">
    <property type="component" value="Unassembled WGS sequence"/>
</dbReference>
<evidence type="ECO:0000313" key="3">
    <source>
        <dbReference type="Proteomes" id="UP000053097"/>
    </source>
</evidence>
<dbReference type="PANTHER" id="PTHR47326">
    <property type="entry name" value="TRANSPOSABLE ELEMENT TC3 TRANSPOSASE-LIKE PROTEIN"/>
    <property type="match status" value="1"/>
</dbReference>
<reference evidence="2 3" key="1">
    <citation type="journal article" date="2014" name="Curr. Biol.">
        <title>The genome of the clonal raider ant Cerapachys biroi.</title>
        <authorList>
            <person name="Oxley P.R."/>
            <person name="Ji L."/>
            <person name="Fetter-Pruneda I."/>
            <person name="McKenzie S.K."/>
            <person name="Li C."/>
            <person name="Hu H."/>
            <person name="Zhang G."/>
            <person name="Kronauer D.J."/>
        </authorList>
    </citation>
    <scope>NUCLEOTIDE SEQUENCE [LARGE SCALE GENOMIC DNA]</scope>
</reference>
<sequence length="262" mass="30651">MIIVYGMCEENAVRAKHLYAEKYPDRNQPSHSTFLRLSQMLRETGSLMYRNANTINMQQTKTILLLLPAIHTSVHGKYHKAFQLVRQVLCGSFILRNFIHITCRCIRSCMEETLKIVTCDLLMKLPSQTVDNLNVWCGILGNHIIGSYFIDGLLTINSSRHRRRSERILNLFDNTPTQSVRRASAQLQISRNTIWRTLRADDRFAYHYTPVQELLPIDYQKRVEFCNWYVNAVERDNLFSSMILWTDEATFTRRGIFNSHNS</sequence>
<dbReference type="Pfam" id="PF16087">
    <property type="entry name" value="DUF4817"/>
    <property type="match status" value="1"/>
</dbReference>
<evidence type="ECO:0000313" key="2">
    <source>
        <dbReference type="EMBL" id="EZA52390.1"/>
    </source>
</evidence>
<dbReference type="InterPro" id="IPR032135">
    <property type="entry name" value="DUF4817"/>
</dbReference>
<proteinExistence type="predicted"/>
<protein>
    <recommendedName>
        <fullName evidence="1">DUF4817 domain-containing protein</fullName>
    </recommendedName>
</protein>
<feature type="domain" description="DUF4817" evidence="1">
    <location>
        <begin position="1"/>
        <end position="47"/>
    </location>
</feature>
<keyword evidence="3" id="KW-1185">Reference proteome</keyword>
<dbReference type="PANTHER" id="PTHR47326:SF1">
    <property type="entry name" value="HTH PSQ-TYPE DOMAIN-CONTAINING PROTEIN"/>
    <property type="match status" value="1"/>
</dbReference>
<organism evidence="2 3">
    <name type="scientific">Ooceraea biroi</name>
    <name type="common">Clonal raider ant</name>
    <name type="synonym">Cerapachys biroi</name>
    <dbReference type="NCBI Taxonomy" id="2015173"/>
    <lineage>
        <taxon>Eukaryota</taxon>
        <taxon>Metazoa</taxon>
        <taxon>Ecdysozoa</taxon>
        <taxon>Arthropoda</taxon>
        <taxon>Hexapoda</taxon>
        <taxon>Insecta</taxon>
        <taxon>Pterygota</taxon>
        <taxon>Neoptera</taxon>
        <taxon>Endopterygota</taxon>
        <taxon>Hymenoptera</taxon>
        <taxon>Apocrita</taxon>
        <taxon>Aculeata</taxon>
        <taxon>Formicoidea</taxon>
        <taxon>Formicidae</taxon>
        <taxon>Dorylinae</taxon>
        <taxon>Ooceraea</taxon>
    </lineage>
</organism>